<dbReference type="InterPro" id="IPR044594">
    <property type="entry name" value="HIPP01/3/5/6"/>
</dbReference>
<feature type="compositionally biased region" description="Basic and acidic residues" evidence="2">
    <location>
        <begin position="1"/>
        <end position="26"/>
    </location>
</feature>
<gene>
    <name evidence="4" type="ORF">CDL12_17804</name>
</gene>
<dbReference type="PROSITE" id="PS50846">
    <property type="entry name" value="HMA_2"/>
    <property type="match status" value="2"/>
</dbReference>
<keyword evidence="5" id="KW-1185">Reference proteome</keyword>
<dbReference type="GO" id="GO:0009626">
    <property type="term" value="P:plant-type hypersensitive response"/>
    <property type="evidence" value="ECO:0007669"/>
    <property type="project" value="UniProtKB-KW"/>
</dbReference>
<comment type="caution">
    <text evidence="4">The sequence shown here is derived from an EMBL/GenBank/DDBJ whole genome shotgun (WGS) entry which is preliminary data.</text>
</comment>
<reference evidence="5" key="1">
    <citation type="journal article" date="2018" name="Gigascience">
        <title>Genome assembly of the Pink Ipe (Handroanthus impetiginosus, Bignoniaceae), a highly valued, ecologically keystone Neotropical timber forest tree.</title>
        <authorList>
            <person name="Silva-Junior O.B."/>
            <person name="Grattapaglia D."/>
            <person name="Novaes E."/>
            <person name="Collevatti R.G."/>
        </authorList>
    </citation>
    <scope>NUCLEOTIDE SEQUENCE [LARGE SCALE GENOMIC DNA]</scope>
    <source>
        <strain evidence="5">cv. UFG-1</strain>
    </source>
</reference>
<dbReference type="PANTHER" id="PTHR46413">
    <property type="entry name" value="HEAVY METAL-ASSOCIATED ISOPRENYLATED PLANT PROTEIN 6"/>
    <property type="match status" value="1"/>
</dbReference>
<feature type="compositionally biased region" description="Basic and acidic residues" evidence="2">
    <location>
        <begin position="83"/>
        <end position="147"/>
    </location>
</feature>
<feature type="compositionally biased region" description="Basic and acidic residues" evidence="2">
    <location>
        <begin position="217"/>
        <end position="254"/>
    </location>
</feature>
<protein>
    <submittedName>
        <fullName evidence="4">Copper chaperone</fullName>
    </submittedName>
</protein>
<evidence type="ECO:0000313" key="5">
    <source>
        <dbReference type="Proteomes" id="UP000231279"/>
    </source>
</evidence>
<evidence type="ECO:0000256" key="2">
    <source>
        <dbReference type="SAM" id="MobiDB-lite"/>
    </source>
</evidence>
<dbReference type="AlphaFoldDB" id="A0A2G9GWC9"/>
<feature type="region of interest" description="Disordered" evidence="2">
    <location>
        <begin position="83"/>
        <end position="150"/>
    </location>
</feature>
<name>A0A2G9GWC9_9LAMI</name>
<proteinExistence type="predicted"/>
<feature type="compositionally biased region" description="Gly residues" evidence="2">
    <location>
        <begin position="255"/>
        <end position="270"/>
    </location>
</feature>
<dbReference type="Proteomes" id="UP000231279">
    <property type="component" value="Unassembled WGS sequence"/>
</dbReference>
<comment type="subcellular location">
    <subcellularLocation>
        <location evidence="1">Membrane</location>
        <topology evidence="1">Peripheral membrane protein</topology>
    </subcellularLocation>
</comment>
<evidence type="ECO:0000256" key="1">
    <source>
        <dbReference type="ARBA" id="ARBA00004170"/>
    </source>
</evidence>
<feature type="region of interest" description="Disordered" evidence="2">
    <location>
        <begin position="217"/>
        <end position="274"/>
    </location>
</feature>
<dbReference type="OrthoDB" id="773760at2759"/>
<dbReference type="GO" id="GO:0046872">
    <property type="term" value="F:metal ion binding"/>
    <property type="evidence" value="ECO:0007669"/>
    <property type="project" value="InterPro"/>
</dbReference>
<evidence type="ECO:0000313" key="4">
    <source>
        <dbReference type="EMBL" id="PIN09596.1"/>
    </source>
</evidence>
<organism evidence="4 5">
    <name type="scientific">Handroanthus impetiginosus</name>
    <dbReference type="NCBI Taxonomy" id="429701"/>
    <lineage>
        <taxon>Eukaryota</taxon>
        <taxon>Viridiplantae</taxon>
        <taxon>Streptophyta</taxon>
        <taxon>Embryophyta</taxon>
        <taxon>Tracheophyta</taxon>
        <taxon>Spermatophyta</taxon>
        <taxon>Magnoliopsida</taxon>
        <taxon>eudicotyledons</taxon>
        <taxon>Gunneridae</taxon>
        <taxon>Pentapetalae</taxon>
        <taxon>asterids</taxon>
        <taxon>lamiids</taxon>
        <taxon>Lamiales</taxon>
        <taxon>Bignoniaceae</taxon>
        <taxon>Crescentiina</taxon>
        <taxon>Tabebuia alliance</taxon>
        <taxon>Handroanthus</taxon>
    </lineage>
</organism>
<dbReference type="EMBL" id="NKXS01003495">
    <property type="protein sequence ID" value="PIN09596.1"/>
    <property type="molecule type" value="Genomic_DNA"/>
</dbReference>
<dbReference type="STRING" id="429701.A0A2G9GWC9"/>
<dbReference type="SUPFAM" id="SSF55008">
    <property type="entry name" value="HMA, heavy metal-associated domain"/>
    <property type="match status" value="2"/>
</dbReference>
<dbReference type="CDD" id="cd00371">
    <property type="entry name" value="HMA"/>
    <property type="match status" value="2"/>
</dbReference>
<evidence type="ECO:0000259" key="3">
    <source>
        <dbReference type="PROSITE" id="PS50846"/>
    </source>
</evidence>
<dbReference type="Gene3D" id="3.30.70.100">
    <property type="match status" value="2"/>
</dbReference>
<dbReference type="PANTHER" id="PTHR46413:SF34">
    <property type="entry name" value="HEAVY METAL-ASSOCIATED ISOPRENYLATED PLANT PROTEIN 3-LIKE"/>
    <property type="match status" value="1"/>
</dbReference>
<dbReference type="Pfam" id="PF00403">
    <property type="entry name" value="HMA"/>
    <property type="match status" value="2"/>
</dbReference>
<dbReference type="InterPro" id="IPR036163">
    <property type="entry name" value="HMA_dom_sf"/>
</dbReference>
<feature type="domain" description="HMA" evidence="3">
    <location>
        <begin position="149"/>
        <end position="212"/>
    </location>
</feature>
<dbReference type="InterPro" id="IPR006121">
    <property type="entry name" value="HMA_dom"/>
</dbReference>
<feature type="domain" description="HMA" evidence="3">
    <location>
        <begin position="31"/>
        <end position="93"/>
    </location>
</feature>
<accession>A0A2G9GWC9</accession>
<feature type="region of interest" description="Disordered" evidence="2">
    <location>
        <begin position="1"/>
        <end position="28"/>
    </location>
</feature>
<sequence>MGEKNKKNNEEQQKEGAENKKKENGGGKDGVVTVILKADLHCQGCITKVLKCIRSLNGVNTADIGGEQKITVVGRVDPVKLREKVEQKTHKRIELVSPQSKKDSNNNKNGDNKENAKGKDSIEGDNGKQEEKKKKESNEKKSKEKEPPVTTAVLKMHLHCEGCIQKICKTVAKTKGYQDIKVDRQKDLVTVTGAMDMKALAEMLKKHLKKDVEILPPKKEVEKKESAGVEKGKSGCDKAKSGGDKGKGSGDKGKSGGSSGGGGGDGGETAGGSEKMEGHRMQFQVAYPYPYPYPHPLMYGQGAAVDQFYYNPYVYGPYHAPQLFSDENPNACSIM</sequence>
<dbReference type="GO" id="GO:0016020">
    <property type="term" value="C:membrane"/>
    <property type="evidence" value="ECO:0007669"/>
    <property type="project" value="UniProtKB-SubCell"/>
</dbReference>